<dbReference type="InterPro" id="IPR000182">
    <property type="entry name" value="GNAT_dom"/>
</dbReference>
<evidence type="ECO:0000313" key="3">
    <source>
        <dbReference type="Proteomes" id="UP000516421"/>
    </source>
</evidence>
<accession>A0A7H2BM74</accession>
<dbReference type="PROSITE" id="PS51186">
    <property type="entry name" value="GNAT"/>
    <property type="match status" value="1"/>
</dbReference>
<proteinExistence type="predicted"/>
<keyword evidence="3" id="KW-1185">Reference proteome</keyword>
<evidence type="ECO:0000259" key="1">
    <source>
        <dbReference type="PROSITE" id="PS51186"/>
    </source>
</evidence>
<dbReference type="Pfam" id="PF00583">
    <property type="entry name" value="Acetyltransf_1"/>
    <property type="match status" value="1"/>
</dbReference>
<sequence>MEHTDPPIRVRNYRESDETAWVRTRVLAFLDTSYRDDVQMYRERYENPSVRLVAEDTSSRQLVGLMDIEYENKPGEVCNFTGERGGIIWHLAVLPEYRNVGIAQKLWEEALVQLEGAGIHRLQVWTQDDEPANHWYVARGFELKHSYLNVFARGFIDKGPLNELLVGADKTWEFGHIRNLNFEADSSQRERLEALSYRIHEVRGYELDLKKVLPSS</sequence>
<dbReference type="InterPro" id="IPR016181">
    <property type="entry name" value="Acyl_CoA_acyltransferase"/>
</dbReference>
<dbReference type="SUPFAM" id="SSF55729">
    <property type="entry name" value="Acyl-CoA N-acyltransferases (Nat)"/>
    <property type="match status" value="1"/>
</dbReference>
<keyword evidence="2" id="KW-0808">Transferase</keyword>
<evidence type="ECO:0000313" key="2">
    <source>
        <dbReference type="EMBL" id="QNV40770.1"/>
    </source>
</evidence>
<dbReference type="Gene3D" id="3.40.630.30">
    <property type="match status" value="1"/>
</dbReference>
<dbReference type="RefSeq" id="WP_190618399.1">
    <property type="nucleotide sequence ID" value="NZ_CP061538.1"/>
</dbReference>
<reference evidence="2 3" key="1">
    <citation type="submission" date="2020-09" db="EMBL/GenBank/DDBJ databases">
        <title>Investigation of environmental microbe.</title>
        <authorList>
            <person name="Ou Y."/>
            <person name="Kang Q."/>
        </authorList>
    </citation>
    <scope>NUCLEOTIDE SEQUENCE [LARGE SCALE GENOMIC DNA]</scope>
    <source>
        <strain evidence="2 3">KJZ-9</strain>
    </source>
</reference>
<gene>
    <name evidence="2" type="ORF">IDM48_05110</name>
</gene>
<name>A0A7H2BM74_9MICC</name>
<dbReference type="GO" id="GO:0016747">
    <property type="term" value="F:acyltransferase activity, transferring groups other than amino-acyl groups"/>
    <property type="evidence" value="ECO:0007669"/>
    <property type="project" value="InterPro"/>
</dbReference>
<dbReference type="AlphaFoldDB" id="A0A7H2BM74"/>
<dbReference type="CDD" id="cd04301">
    <property type="entry name" value="NAT_SF"/>
    <property type="match status" value="1"/>
</dbReference>
<protein>
    <submittedName>
        <fullName evidence="2">GNAT family N-acetyltransferase</fullName>
    </submittedName>
</protein>
<dbReference type="EMBL" id="CP061538">
    <property type="protein sequence ID" value="QNV40770.1"/>
    <property type="molecule type" value="Genomic_DNA"/>
</dbReference>
<dbReference type="Proteomes" id="UP000516421">
    <property type="component" value="Chromosome"/>
</dbReference>
<organism evidence="2 3">
    <name type="scientific">Rothia amarae</name>
    <dbReference type="NCBI Taxonomy" id="169480"/>
    <lineage>
        <taxon>Bacteria</taxon>
        <taxon>Bacillati</taxon>
        <taxon>Actinomycetota</taxon>
        <taxon>Actinomycetes</taxon>
        <taxon>Micrococcales</taxon>
        <taxon>Micrococcaceae</taxon>
        <taxon>Rothia</taxon>
    </lineage>
</organism>
<dbReference type="KEGG" id="rama:IDM48_05110"/>
<feature type="domain" description="N-acetyltransferase" evidence="1">
    <location>
        <begin position="8"/>
        <end position="162"/>
    </location>
</feature>